<feature type="compositionally biased region" description="Polar residues" evidence="1">
    <location>
        <begin position="273"/>
        <end position="283"/>
    </location>
</feature>
<dbReference type="EMBL" id="SPRV01000025">
    <property type="protein sequence ID" value="TIC61938.1"/>
    <property type="molecule type" value="Genomic_DNA"/>
</dbReference>
<gene>
    <name evidence="3" type="ORF">E3Q03_02495</name>
</gene>
<protein>
    <recommendedName>
        <fullName evidence="5">Blue (type 1) copper domain-containing protein</fullName>
    </recommendedName>
</protein>
<feature type="region of interest" description="Disordered" evidence="1">
    <location>
        <begin position="273"/>
        <end position="297"/>
    </location>
</feature>
<evidence type="ECO:0000256" key="2">
    <source>
        <dbReference type="SAM" id="SignalP"/>
    </source>
</evidence>
<sequence length="339" mass="36860">MQFKLIVTVASITALASASFVPLNVARSPQYDYNAAPAPASVRAGSGYDQCVQQCNTNWDKGSVENTDGYGNDNGKNSTAPSQTTKHIIVAPSQGVLRFVPFAMQANVGDKIQFTWMANNHGVTKSSMTGICNATMDKPFKSPVQNSSATFETTVDTTDPMFYYCPVGNVGYSPPKELSNRRNSIVHLDSKNTIIMKNADDIMKNANMTSEQLNWGNGWMDMSKNEDDLTAMIENIIITRLTIALNPGWTPGAPVDMKTFKAPPTINNLAATSYGDSPTTSNAAPEATDEAGSNSSGCNKFERPSYVSLNRHCLTKRKIEMLTRKSHHAFCGLITVRCV</sequence>
<keyword evidence="2" id="KW-0732">Signal</keyword>
<evidence type="ECO:0000313" key="3">
    <source>
        <dbReference type="EMBL" id="TIC61938.1"/>
    </source>
</evidence>
<feature type="signal peptide" evidence="2">
    <location>
        <begin position="1"/>
        <end position="18"/>
    </location>
</feature>
<dbReference type="AlphaFoldDB" id="A0AB74KF91"/>
<dbReference type="Proteomes" id="UP000305362">
    <property type="component" value="Unassembled WGS sequence"/>
</dbReference>
<evidence type="ECO:0000313" key="4">
    <source>
        <dbReference type="Proteomes" id="UP000305362"/>
    </source>
</evidence>
<dbReference type="InterPro" id="IPR008972">
    <property type="entry name" value="Cupredoxin"/>
</dbReference>
<evidence type="ECO:0000256" key="1">
    <source>
        <dbReference type="SAM" id="MobiDB-lite"/>
    </source>
</evidence>
<name>A0AB74KF91_9BASI</name>
<feature type="chain" id="PRO_5044496839" description="Blue (type 1) copper domain-containing protein" evidence="2">
    <location>
        <begin position="19"/>
        <end position="339"/>
    </location>
</feature>
<accession>A0AB74KF91</accession>
<dbReference type="Gene3D" id="2.60.40.420">
    <property type="entry name" value="Cupredoxins - blue copper proteins"/>
    <property type="match status" value="1"/>
</dbReference>
<dbReference type="PANTHER" id="PTHR34883">
    <property type="entry name" value="SERINE-RICH PROTEIN, PUTATIVE-RELATED-RELATED"/>
    <property type="match status" value="1"/>
</dbReference>
<proteinExistence type="predicted"/>
<feature type="region of interest" description="Disordered" evidence="1">
    <location>
        <begin position="63"/>
        <end position="83"/>
    </location>
</feature>
<feature type="compositionally biased region" description="Polar residues" evidence="1">
    <location>
        <begin position="74"/>
        <end position="83"/>
    </location>
</feature>
<dbReference type="PANTHER" id="PTHR34883:SF15">
    <property type="entry name" value="EXTRACELLULAR SERINE-RICH PROTEIN"/>
    <property type="match status" value="1"/>
</dbReference>
<reference evidence="3 4" key="1">
    <citation type="submission" date="2019-03" db="EMBL/GenBank/DDBJ databases">
        <title>Sequencing 25 genomes of Wallemia mellicola.</title>
        <authorList>
            <person name="Gostincar C."/>
        </authorList>
    </citation>
    <scope>NUCLEOTIDE SEQUENCE [LARGE SCALE GENOMIC DNA]</scope>
    <source>
        <strain evidence="3 4">EXF-1277</strain>
    </source>
</reference>
<evidence type="ECO:0008006" key="5">
    <source>
        <dbReference type="Google" id="ProtNLM"/>
    </source>
</evidence>
<organism evidence="3 4">
    <name type="scientific">Wallemia mellicola</name>
    <dbReference type="NCBI Taxonomy" id="1708541"/>
    <lineage>
        <taxon>Eukaryota</taxon>
        <taxon>Fungi</taxon>
        <taxon>Dikarya</taxon>
        <taxon>Basidiomycota</taxon>
        <taxon>Wallemiomycotina</taxon>
        <taxon>Wallemiomycetes</taxon>
        <taxon>Wallemiales</taxon>
        <taxon>Wallemiaceae</taxon>
        <taxon>Wallemia</taxon>
    </lineage>
</organism>
<dbReference type="InterPro" id="IPR052953">
    <property type="entry name" value="Ser-rich/MCO-related"/>
</dbReference>
<dbReference type="SUPFAM" id="SSF49503">
    <property type="entry name" value="Cupredoxins"/>
    <property type="match status" value="1"/>
</dbReference>
<comment type="caution">
    <text evidence="3">The sequence shown here is derived from an EMBL/GenBank/DDBJ whole genome shotgun (WGS) entry which is preliminary data.</text>
</comment>